<dbReference type="Proteomes" id="UP000701801">
    <property type="component" value="Unassembled WGS sequence"/>
</dbReference>
<dbReference type="GO" id="GO:0016491">
    <property type="term" value="F:oxidoreductase activity"/>
    <property type="evidence" value="ECO:0007669"/>
    <property type="project" value="UniProtKB-KW"/>
</dbReference>
<dbReference type="InterPro" id="IPR039650">
    <property type="entry name" value="HdrA-like"/>
</dbReference>
<evidence type="ECO:0000256" key="5">
    <source>
        <dbReference type="ARBA" id="ARBA00023014"/>
    </source>
</evidence>
<keyword evidence="8" id="KW-1185">Reference proteome</keyword>
<keyword evidence="5" id="KW-0411">Iron-sulfur</keyword>
<dbReference type="InterPro" id="IPR036188">
    <property type="entry name" value="FAD/NAD-bd_sf"/>
</dbReference>
<feature type="chain" id="PRO_5040226097" evidence="6">
    <location>
        <begin position="21"/>
        <end position="491"/>
    </location>
</feature>
<protein>
    <submittedName>
        <fullName evidence="7">Uncharacterized protein</fullName>
    </submittedName>
</protein>
<dbReference type="SUPFAM" id="SSF51905">
    <property type="entry name" value="FAD/NAD(P)-binding domain"/>
    <property type="match status" value="1"/>
</dbReference>
<sequence>MKFSRIALPALAIFVSHVSAAPTGPQDDCPIETRAEGVDVDVVVIGGGSAGIHAAIRLKDAGAKVLVIEKKNQIGGHAETYINPNTNFPANVGVIIFENTTTVSSYFDRLGVEKQFFNPVLDVPAGTPPAQSFDLSVGVPIPAQTPEQTSAGQFQLLSGIQNYTANVLAKYPWIDDGYLIPEPVEAELLIPFGEYAVKYGFAPLLPIIAQFNWYTGDVSAIPAIYGIKGLGPGLIGSFLGKFIRPSSGDTRSLYVAAQEALGDSILLESTATDVKREATLPDGTTGVTLTVQKNGEATAVRAKKLIVAIPQTIANIGEYDLTADEKTLFGSFSALGYYVGIVTIAGLNSSITNVGLSTPFNQPVIPGSSGLQKQSASDFIFSLGFDDLNYDDARAKSIVQEELKNLEAAGAVAAGASQVATFPYSSDHGPFNLRVSTDEINKGFYSKIEKAQGTRNTYWAGAAFAGHNSGLVWKYSEHSVLPALKKDLGLA</sequence>
<accession>A0A9N9LLK6</accession>
<dbReference type="GO" id="GO:0046872">
    <property type="term" value="F:metal ion binding"/>
    <property type="evidence" value="ECO:0007669"/>
    <property type="project" value="UniProtKB-KW"/>
</dbReference>
<gene>
    <name evidence="7" type="ORF">HYALB_00012535</name>
</gene>
<keyword evidence="6" id="KW-0732">Signal</keyword>
<dbReference type="OrthoDB" id="68575at2759"/>
<evidence type="ECO:0000313" key="8">
    <source>
        <dbReference type="Proteomes" id="UP000701801"/>
    </source>
</evidence>
<evidence type="ECO:0000256" key="2">
    <source>
        <dbReference type="ARBA" id="ARBA00022723"/>
    </source>
</evidence>
<evidence type="ECO:0000256" key="4">
    <source>
        <dbReference type="ARBA" id="ARBA00023004"/>
    </source>
</evidence>
<dbReference type="PANTHER" id="PTHR43498:SF1">
    <property type="entry name" value="COB--COM HETERODISULFIDE REDUCTASE IRON-SULFUR SUBUNIT A"/>
    <property type="match status" value="1"/>
</dbReference>
<name>A0A9N9LLK6_9HELO</name>
<dbReference type="AlphaFoldDB" id="A0A9N9LLK6"/>
<keyword evidence="1" id="KW-0004">4Fe-4S</keyword>
<evidence type="ECO:0000256" key="1">
    <source>
        <dbReference type="ARBA" id="ARBA00022485"/>
    </source>
</evidence>
<keyword evidence="4" id="KW-0408">Iron</keyword>
<evidence type="ECO:0000256" key="3">
    <source>
        <dbReference type="ARBA" id="ARBA00023002"/>
    </source>
</evidence>
<dbReference type="Gene3D" id="3.30.70.1990">
    <property type="match status" value="1"/>
</dbReference>
<keyword evidence="2" id="KW-0479">Metal-binding</keyword>
<comment type="caution">
    <text evidence="7">The sequence shown here is derived from an EMBL/GenBank/DDBJ whole genome shotgun (WGS) entry which is preliminary data.</text>
</comment>
<organism evidence="7 8">
    <name type="scientific">Hymenoscyphus albidus</name>
    <dbReference type="NCBI Taxonomy" id="595503"/>
    <lineage>
        <taxon>Eukaryota</taxon>
        <taxon>Fungi</taxon>
        <taxon>Dikarya</taxon>
        <taxon>Ascomycota</taxon>
        <taxon>Pezizomycotina</taxon>
        <taxon>Leotiomycetes</taxon>
        <taxon>Helotiales</taxon>
        <taxon>Helotiaceae</taxon>
        <taxon>Hymenoscyphus</taxon>
    </lineage>
</organism>
<evidence type="ECO:0000256" key="6">
    <source>
        <dbReference type="SAM" id="SignalP"/>
    </source>
</evidence>
<dbReference type="GO" id="GO:0051539">
    <property type="term" value="F:4 iron, 4 sulfur cluster binding"/>
    <property type="evidence" value="ECO:0007669"/>
    <property type="project" value="UniProtKB-KW"/>
</dbReference>
<feature type="signal peptide" evidence="6">
    <location>
        <begin position="1"/>
        <end position="20"/>
    </location>
</feature>
<reference evidence="7" key="1">
    <citation type="submission" date="2021-07" db="EMBL/GenBank/DDBJ databases">
        <authorList>
            <person name="Durling M."/>
        </authorList>
    </citation>
    <scope>NUCLEOTIDE SEQUENCE</scope>
</reference>
<evidence type="ECO:0000313" key="7">
    <source>
        <dbReference type="EMBL" id="CAG8976388.1"/>
    </source>
</evidence>
<proteinExistence type="predicted"/>
<dbReference type="PANTHER" id="PTHR43498">
    <property type="entry name" value="FERREDOXIN:COB-COM HETERODISULFIDE REDUCTASE SUBUNIT A"/>
    <property type="match status" value="1"/>
</dbReference>
<dbReference type="Gene3D" id="3.50.50.60">
    <property type="entry name" value="FAD/NAD(P)-binding domain"/>
    <property type="match status" value="1"/>
</dbReference>
<dbReference type="EMBL" id="CAJVRM010000174">
    <property type="protein sequence ID" value="CAG8976388.1"/>
    <property type="molecule type" value="Genomic_DNA"/>
</dbReference>
<keyword evidence="3" id="KW-0560">Oxidoreductase</keyword>
<dbReference type="Pfam" id="PF13450">
    <property type="entry name" value="NAD_binding_8"/>
    <property type="match status" value="1"/>
</dbReference>
<dbReference type="Gene3D" id="1.10.405.20">
    <property type="match status" value="1"/>
</dbReference>